<keyword evidence="5 7" id="KW-0472">Membrane</keyword>
<evidence type="ECO:0000313" key="9">
    <source>
        <dbReference type="EMBL" id="CAK7228639.1"/>
    </source>
</evidence>
<dbReference type="InterPro" id="IPR020846">
    <property type="entry name" value="MFS_dom"/>
</dbReference>
<evidence type="ECO:0000256" key="7">
    <source>
        <dbReference type="SAM" id="Phobius"/>
    </source>
</evidence>
<feature type="transmembrane region" description="Helical" evidence="7">
    <location>
        <begin position="78"/>
        <end position="96"/>
    </location>
</feature>
<organism evidence="9 10">
    <name type="scientific">Sporothrix curviconia</name>
    <dbReference type="NCBI Taxonomy" id="1260050"/>
    <lineage>
        <taxon>Eukaryota</taxon>
        <taxon>Fungi</taxon>
        <taxon>Dikarya</taxon>
        <taxon>Ascomycota</taxon>
        <taxon>Pezizomycotina</taxon>
        <taxon>Sordariomycetes</taxon>
        <taxon>Sordariomycetidae</taxon>
        <taxon>Ophiostomatales</taxon>
        <taxon>Ophiostomataceae</taxon>
        <taxon>Sporothrix</taxon>
    </lineage>
</organism>
<dbReference type="PANTHER" id="PTHR48022">
    <property type="entry name" value="PLASTIDIC GLUCOSE TRANSPORTER 4"/>
    <property type="match status" value="1"/>
</dbReference>
<dbReference type="EMBL" id="CAWUHB010000045">
    <property type="protein sequence ID" value="CAK7228639.1"/>
    <property type="molecule type" value="Genomic_DNA"/>
</dbReference>
<dbReference type="Pfam" id="PF00083">
    <property type="entry name" value="Sugar_tr"/>
    <property type="match status" value="1"/>
</dbReference>
<evidence type="ECO:0000256" key="4">
    <source>
        <dbReference type="ARBA" id="ARBA00022989"/>
    </source>
</evidence>
<keyword evidence="10" id="KW-1185">Reference proteome</keyword>
<evidence type="ECO:0000256" key="3">
    <source>
        <dbReference type="ARBA" id="ARBA00022692"/>
    </source>
</evidence>
<evidence type="ECO:0000256" key="1">
    <source>
        <dbReference type="ARBA" id="ARBA00004141"/>
    </source>
</evidence>
<feature type="transmembrane region" description="Helical" evidence="7">
    <location>
        <begin position="116"/>
        <end position="136"/>
    </location>
</feature>
<dbReference type="InterPro" id="IPR050360">
    <property type="entry name" value="MFS_Sugar_Transporters"/>
</dbReference>
<feature type="transmembrane region" description="Helical" evidence="7">
    <location>
        <begin position="178"/>
        <end position="203"/>
    </location>
</feature>
<gene>
    <name evidence="9" type="ORF">SCUCBS95973_006946</name>
</gene>
<accession>A0ABP0C9E0</accession>
<evidence type="ECO:0000313" key="10">
    <source>
        <dbReference type="Proteomes" id="UP001642405"/>
    </source>
</evidence>
<comment type="similarity">
    <text evidence="2">Belongs to the major facilitator superfamily. Sugar transporter (TC 2.A.1.1) family.</text>
</comment>
<feature type="transmembrane region" description="Helical" evidence="7">
    <location>
        <begin position="245"/>
        <end position="265"/>
    </location>
</feature>
<feature type="domain" description="Major facilitator superfamily (MFS) profile" evidence="8">
    <location>
        <begin position="1"/>
        <end position="268"/>
    </location>
</feature>
<dbReference type="SUPFAM" id="SSF103473">
    <property type="entry name" value="MFS general substrate transporter"/>
    <property type="match status" value="1"/>
</dbReference>
<dbReference type="Gene3D" id="1.20.1250.20">
    <property type="entry name" value="MFS general substrate transporter like domains"/>
    <property type="match status" value="1"/>
</dbReference>
<protein>
    <recommendedName>
        <fullName evidence="8">Major facilitator superfamily (MFS) profile domain-containing protein</fullName>
    </recommendedName>
</protein>
<feature type="transmembrane region" description="Helical" evidence="7">
    <location>
        <begin position="215"/>
        <end position="233"/>
    </location>
</feature>
<comment type="subcellular location">
    <subcellularLocation>
        <location evidence="1">Membrane</location>
        <topology evidence="1">Multi-pass membrane protein</topology>
    </subcellularLocation>
</comment>
<proteinExistence type="inferred from homology"/>
<dbReference type="Proteomes" id="UP001642405">
    <property type="component" value="Unassembled WGS sequence"/>
</dbReference>
<dbReference type="InterPro" id="IPR036259">
    <property type="entry name" value="MFS_trans_sf"/>
</dbReference>
<evidence type="ECO:0000256" key="2">
    <source>
        <dbReference type="ARBA" id="ARBA00010992"/>
    </source>
</evidence>
<name>A0ABP0C9E0_9PEZI</name>
<reference evidence="9 10" key="1">
    <citation type="submission" date="2024-01" db="EMBL/GenBank/DDBJ databases">
        <authorList>
            <person name="Allen C."/>
            <person name="Tagirdzhanova G."/>
        </authorList>
    </citation>
    <scope>NUCLEOTIDE SEQUENCE [LARGE SCALE GENOMIC DNA]</scope>
</reference>
<evidence type="ECO:0000256" key="5">
    <source>
        <dbReference type="ARBA" id="ARBA00023136"/>
    </source>
</evidence>
<keyword evidence="3 7" id="KW-0812">Transmembrane</keyword>
<dbReference type="InterPro" id="IPR005828">
    <property type="entry name" value="MFS_sugar_transport-like"/>
</dbReference>
<evidence type="ECO:0000256" key="6">
    <source>
        <dbReference type="SAM" id="MobiDB-lite"/>
    </source>
</evidence>
<keyword evidence="4 7" id="KW-1133">Transmembrane helix</keyword>
<dbReference type="PROSITE" id="PS50850">
    <property type="entry name" value="MFS"/>
    <property type="match status" value="1"/>
</dbReference>
<comment type="caution">
    <text evidence="9">The sequence shown here is derived from an EMBL/GenBank/DDBJ whole genome shotgun (WGS) entry which is preliminary data.</text>
</comment>
<feature type="region of interest" description="Disordered" evidence="6">
    <location>
        <begin position="297"/>
        <end position="323"/>
    </location>
</feature>
<evidence type="ECO:0000259" key="8">
    <source>
        <dbReference type="PROSITE" id="PS50850"/>
    </source>
</evidence>
<feature type="transmembrane region" description="Helical" evidence="7">
    <location>
        <begin position="148"/>
        <end position="166"/>
    </location>
</feature>
<sequence length="323" mass="35141">MLLTLAEEMRGRGVEVDSRREDAFAAFKKSRAEEIADESQDEAIRNEFLELCAHLHAEQRHAVTTRQMFTQSSMRKRCTLGFLVMVGAQATGTIVINNYGTSLYKSLGFSSLNQLVMAAAWVTVAPIGNLFNALVVDRFGRVRMLVTGYIGCLVALIGASVTIALYDKTGGINRHLASAAVFFLFLHVGVFTFTIDATTYVYASEIFPTGARARGLFISVSGLFLSSMTFVVAAGKAFQNIGWKYYMLFASLTTVFIIITIMFFPETRQRSLEDMGALFGDAVIDAIEPVDLEPPTAAASLTDDANDANAKPEKEAMGTAAVA</sequence>
<dbReference type="PANTHER" id="PTHR48022:SF11">
    <property type="entry name" value="MONOSACCHARIDE TRANSPORTER (HXT8), PUTATIVE (AFU_ORTHOLOGUE AFUA_2G08120)-RELATED"/>
    <property type="match status" value="1"/>
</dbReference>